<feature type="region of interest" description="Disordered" evidence="1">
    <location>
        <begin position="58"/>
        <end position="80"/>
    </location>
</feature>
<evidence type="ECO:0000313" key="2">
    <source>
        <dbReference type="EMBL" id="KAK6736155.1"/>
    </source>
</evidence>
<keyword evidence="3" id="KW-1185">Reference proteome</keyword>
<gene>
    <name evidence="2" type="primary">Necator_chrII.g6853</name>
    <name evidence="2" type="ORF">RB195_019060</name>
</gene>
<evidence type="ECO:0000313" key="3">
    <source>
        <dbReference type="Proteomes" id="UP001303046"/>
    </source>
</evidence>
<sequence length="80" mass="9071">MDVVERTFVDKYYCDINQGFLLIRGENVEIAGEIDESVPMMYKQVSVEEIQKIEESLASNSKQTTLNSNSKSKDEADDGF</sequence>
<dbReference type="Proteomes" id="UP001303046">
    <property type="component" value="Unassembled WGS sequence"/>
</dbReference>
<protein>
    <recommendedName>
        <fullName evidence="4">LSM domain-containing protein</fullName>
    </recommendedName>
</protein>
<reference evidence="2 3" key="1">
    <citation type="submission" date="2023-08" db="EMBL/GenBank/DDBJ databases">
        <title>A Necator americanus chromosomal reference genome.</title>
        <authorList>
            <person name="Ilik V."/>
            <person name="Petrzelkova K.J."/>
            <person name="Pardy F."/>
            <person name="Fuh T."/>
            <person name="Niatou-Singa F.S."/>
            <person name="Gouil Q."/>
            <person name="Baker L."/>
            <person name="Ritchie M.E."/>
            <person name="Jex A.R."/>
            <person name="Gazzola D."/>
            <person name="Li H."/>
            <person name="Toshio Fujiwara R."/>
            <person name="Zhan B."/>
            <person name="Aroian R.V."/>
            <person name="Pafco B."/>
            <person name="Schwarz E.M."/>
        </authorList>
    </citation>
    <scope>NUCLEOTIDE SEQUENCE [LARGE SCALE GENOMIC DNA]</scope>
    <source>
        <strain evidence="2 3">Aroian</strain>
        <tissue evidence="2">Whole animal</tissue>
    </source>
</reference>
<name>A0ABR1CFB4_NECAM</name>
<accession>A0ABR1CFB4</accession>
<comment type="caution">
    <text evidence="2">The sequence shown here is derived from an EMBL/GenBank/DDBJ whole genome shotgun (WGS) entry which is preliminary data.</text>
</comment>
<feature type="compositionally biased region" description="Polar residues" evidence="1">
    <location>
        <begin position="58"/>
        <end position="70"/>
    </location>
</feature>
<evidence type="ECO:0000256" key="1">
    <source>
        <dbReference type="SAM" id="MobiDB-lite"/>
    </source>
</evidence>
<proteinExistence type="predicted"/>
<dbReference type="EMBL" id="JAVFWL010000002">
    <property type="protein sequence ID" value="KAK6736155.1"/>
    <property type="molecule type" value="Genomic_DNA"/>
</dbReference>
<evidence type="ECO:0008006" key="4">
    <source>
        <dbReference type="Google" id="ProtNLM"/>
    </source>
</evidence>
<organism evidence="2 3">
    <name type="scientific">Necator americanus</name>
    <name type="common">Human hookworm</name>
    <dbReference type="NCBI Taxonomy" id="51031"/>
    <lineage>
        <taxon>Eukaryota</taxon>
        <taxon>Metazoa</taxon>
        <taxon>Ecdysozoa</taxon>
        <taxon>Nematoda</taxon>
        <taxon>Chromadorea</taxon>
        <taxon>Rhabditida</taxon>
        <taxon>Rhabditina</taxon>
        <taxon>Rhabditomorpha</taxon>
        <taxon>Strongyloidea</taxon>
        <taxon>Ancylostomatidae</taxon>
        <taxon>Bunostominae</taxon>
        <taxon>Necator</taxon>
    </lineage>
</organism>
<dbReference type="Gene3D" id="2.30.30.100">
    <property type="match status" value="1"/>
</dbReference>